<dbReference type="GeneID" id="78274417"/>
<dbReference type="STRING" id="1862672.BO225_00405"/>
<comment type="caution">
    <text evidence="9">The sequence shown here is derived from an EMBL/GenBank/DDBJ whole genome shotgun (WGS) entry which is preliminary data.</text>
</comment>
<feature type="transmembrane region" description="Helical" evidence="8">
    <location>
        <begin position="47"/>
        <end position="69"/>
    </location>
</feature>
<feature type="transmembrane region" description="Helical" evidence="8">
    <location>
        <begin position="342"/>
        <end position="363"/>
    </location>
</feature>
<evidence type="ECO:0000256" key="7">
    <source>
        <dbReference type="ARBA" id="ARBA00023136"/>
    </source>
</evidence>
<dbReference type="EMBL" id="MPKA01000021">
    <property type="protein sequence ID" value="OLU47930.1"/>
    <property type="molecule type" value="Genomic_DNA"/>
</dbReference>
<dbReference type="RefSeq" id="WP_076340332.1">
    <property type="nucleotide sequence ID" value="NZ_CAMRDH010000036.1"/>
</dbReference>
<keyword evidence="10" id="KW-1185">Reference proteome</keyword>
<feature type="transmembrane region" description="Helical" evidence="8">
    <location>
        <begin position="75"/>
        <end position="102"/>
    </location>
</feature>
<feature type="transmembrane region" description="Helical" evidence="8">
    <location>
        <begin position="272"/>
        <end position="296"/>
    </location>
</feature>
<evidence type="ECO:0000256" key="5">
    <source>
        <dbReference type="ARBA" id="ARBA00022989"/>
    </source>
</evidence>
<evidence type="ECO:0000256" key="2">
    <source>
        <dbReference type="ARBA" id="ARBA00022448"/>
    </source>
</evidence>
<keyword evidence="3" id="KW-1003">Cell membrane</keyword>
<dbReference type="OrthoDB" id="9810952at2"/>
<evidence type="ECO:0000313" key="9">
    <source>
        <dbReference type="EMBL" id="OLU47930.1"/>
    </source>
</evidence>
<evidence type="ECO:0000256" key="1">
    <source>
        <dbReference type="ARBA" id="ARBA00004651"/>
    </source>
</evidence>
<name>A0A1U7NQP3_9FIRM</name>
<dbReference type="PANTHER" id="PTHR32024">
    <property type="entry name" value="TRK SYSTEM POTASSIUM UPTAKE PROTEIN TRKG-RELATED"/>
    <property type="match status" value="1"/>
</dbReference>
<feature type="transmembrane region" description="Helical" evidence="8">
    <location>
        <begin position="399"/>
        <end position="421"/>
    </location>
</feature>
<evidence type="ECO:0000256" key="3">
    <source>
        <dbReference type="ARBA" id="ARBA00022475"/>
    </source>
</evidence>
<feature type="transmembrane region" description="Helical" evidence="8">
    <location>
        <begin position="123"/>
        <end position="153"/>
    </location>
</feature>
<evidence type="ECO:0000256" key="8">
    <source>
        <dbReference type="SAM" id="Phobius"/>
    </source>
</evidence>
<dbReference type="Proteomes" id="UP000186705">
    <property type="component" value="Unassembled WGS sequence"/>
</dbReference>
<feature type="transmembrane region" description="Helical" evidence="8">
    <location>
        <begin position="15"/>
        <end position="35"/>
    </location>
</feature>
<keyword evidence="7 8" id="KW-0472">Membrane</keyword>
<reference evidence="9 10" key="1">
    <citation type="submission" date="2016-11" db="EMBL/GenBank/DDBJ databases">
        <title>Description of two novel members of the family Erysipelotrichaceae: Ileibacterium lipovorans gen. nov., sp. nov. and Dubosiella newyorkensis, gen. nov., sp. nov.</title>
        <authorList>
            <person name="Cox L.M."/>
            <person name="Sohn J."/>
            <person name="Tyrrell K.L."/>
            <person name="Citron D.M."/>
            <person name="Lawson P.A."/>
            <person name="Patel N.B."/>
            <person name="Iizumi T."/>
            <person name="Perez-Perez G.I."/>
            <person name="Goldstein E.J."/>
            <person name="Blaser M.J."/>
        </authorList>
    </citation>
    <scope>NUCLEOTIDE SEQUENCE [LARGE SCALE GENOMIC DNA]</scope>
    <source>
        <strain evidence="9 10">NYU-BL-A4</strain>
    </source>
</reference>
<proteinExistence type="predicted"/>
<gene>
    <name evidence="9" type="ORF">BO225_00405</name>
</gene>
<dbReference type="InterPro" id="IPR003445">
    <property type="entry name" value="Cat_transpt"/>
</dbReference>
<feature type="transmembrane region" description="Helical" evidence="8">
    <location>
        <begin position="194"/>
        <end position="214"/>
    </location>
</feature>
<dbReference type="Pfam" id="PF02386">
    <property type="entry name" value="TrkH"/>
    <property type="match status" value="1"/>
</dbReference>
<dbReference type="GO" id="GO:0030001">
    <property type="term" value="P:metal ion transport"/>
    <property type="evidence" value="ECO:0007669"/>
    <property type="project" value="UniProtKB-ARBA"/>
</dbReference>
<keyword evidence="4 8" id="KW-0812">Transmembrane</keyword>
<keyword evidence="5 8" id="KW-1133">Transmembrane helix</keyword>
<dbReference type="GO" id="GO:0008324">
    <property type="term" value="F:monoatomic cation transmembrane transporter activity"/>
    <property type="evidence" value="ECO:0007669"/>
    <property type="project" value="InterPro"/>
</dbReference>
<dbReference type="GO" id="GO:0005886">
    <property type="term" value="C:plasma membrane"/>
    <property type="evidence" value="ECO:0007669"/>
    <property type="project" value="UniProtKB-SubCell"/>
</dbReference>
<dbReference type="PANTHER" id="PTHR32024:SF1">
    <property type="entry name" value="KTR SYSTEM POTASSIUM UPTAKE PROTEIN B"/>
    <property type="match status" value="1"/>
</dbReference>
<keyword evidence="2" id="KW-0813">Transport</keyword>
<organism evidence="9 10">
    <name type="scientific">Dubosiella newyorkensis</name>
    <dbReference type="NCBI Taxonomy" id="1862672"/>
    <lineage>
        <taxon>Bacteria</taxon>
        <taxon>Bacillati</taxon>
        <taxon>Bacillota</taxon>
        <taxon>Erysipelotrichia</taxon>
        <taxon>Erysipelotrichales</taxon>
        <taxon>Erysipelotrichaceae</taxon>
        <taxon>Dubosiella</taxon>
    </lineage>
</organism>
<keyword evidence="6" id="KW-0406">Ion transport</keyword>
<dbReference type="AlphaFoldDB" id="A0A1U7NQP3"/>
<evidence type="ECO:0000256" key="4">
    <source>
        <dbReference type="ARBA" id="ARBA00022692"/>
    </source>
</evidence>
<comment type="subcellular location">
    <subcellularLocation>
        <location evidence="1">Cell membrane</location>
        <topology evidence="1">Multi-pass membrane protein</topology>
    </subcellularLocation>
</comment>
<evidence type="ECO:0000256" key="6">
    <source>
        <dbReference type="ARBA" id="ARBA00023065"/>
    </source>
</evidence>
<feature type="transmembrane region" description="Helical" evidence="8">
    <location>
        <begin position="234"/>
        <end position="252"/>
    </location>
</feature>
<evidence type="ECO:0000313" key="10">
    <source>
        <dbReference type="Proteomes" id="UP000186705"/>
    </source>
</evidence>
<protein>
    <submittedName>
        <fullName evidence="9">H(+)-transporting ATPase</fullName>
    </submittedName>
</protein>
<sequence length="437" mass="47621">MIKNLEYWINKQSPARILSLGFALVILMGALLFMLPICHKANEPVDFIDALFVSTSAVCVTGLTTIPIGDTFTPIGYTILAILIQIGGLGVASVGVLFTLLIGRKVGLKTRQLVVEAMNFSSYGGVVQIMIVFLKITFFTELIGAVLSFLIFLPNYSPPAALGIGLFHSISAFNNAGFDILGAYDSLSAYANNVPMNLVTTILVIIGGFGFYALMDLYQNRFQWRYLRLNTKVVTFMTIFLLISGTILLKWTTDETWLEAWFQSVIARTAGFSTFSLAKFTQPALLVFCVLMFIGASPGSTGGGIKTTTFFAVAFQAISSTVENNRDEIFHRKFPSLVFRKALTVLFYGLAVVFVGTFLILFFEPDLDLSSVLVEVTSAFATVGSTVGITPGLSTPSKIVLMICMFIGRLGPTTIATLYIVKGMNEASYTEEDIMIG</sequence>
<accession>A0A1U7NQP3</accession>